<dbReference type="InterPro" id="IPR049316">
    <property type="entry name" value="GDC-P_C"/>
</dbReference>
<dbReference type="InterPro" id="IPR015422">
    <property type="entry name" value="PyrdxlP-dep_Trfase_small"/>
</dbReference>
<feature type="domain" description="Glycine dehydrogenase C-terminal" evidence="8">
    <location>
        <begin position="259"/>
        <end position="318"/>
    </location>
</feature>
<dbReference type="Proteomes" id="UP000655225">
    <property type="component" value="Unassembled WGS sequence"/>
</dbReference>
<dbReference type="EMBL" id="JABCRI010000002">
    <property type="protein sequence ID" value="KAF8411428.1"/>
    <property type="molecule type" value="Genomic_DNA"/>
</dbReference>
<dbReference type="PANTHER" id="PTHR33405">
    <property type="entry name" value="PROTEIN FLX-LIKE 2"/>
    <property type="match status" value="1"/>
</dbReference>
<comment type="similarity">
    <text evidence="1">Belongs to the FLX family.</text>
</comment>
<evidence type="ECO:0000259" key="8">
    <source>
        <dbReference type="Pfam" id="PF21478"/>
    </source>
</evidence>
<accession>A0A834ZUD6</accession>
<dbReference type="OrthoDB" id="2018286at2759"/>
<reference evidence="9 10" key="1">
    <citation type="submission" date="2020-04" db="EMBL/GenBank/DDBJ databases">
        <title>Plant Genome Project.</title>
        <authorList>
            <person name="Zhang R.-G."/>
        </authorList>
    </citation>
    <scope>NUCLEOTIDE SEQUENCE [LARGE SCALE GENOMIC DNA]</scope>
    <source>
        <strain evidence="9">YNK0</strain>
        <tissue evidence="9">Leaf</tissue>
    </source>
</reference>
<proteinExistence type="inferred from homology"/>
<evidence type="ECO:0000313" key="10">
    <source>
        <dbReference type="Proteomes" id="UP000655225"/>
    </source>
</evidence>
<keyword evidence="2" id="KW-0217">Developmental protein</keyword>
<name>A0A834ZUD6_TETSI</name>
<evidence type="ECO:0000256" key="5">
    <source>
        <dbReference type="ARBA" id="ARBA00023089"/>
    </source>
</evidence>
<evidence type="ECO:0000256" key="1">
    <source>
        <dbReference type="ARBA" id="ARBA00005405"/>
    </source>
</evidence>
<dbReference type="GO" id="GO:0009908">
    <property type="term" value="P:flower development"/>
    <property type="evidence" value="ECO:0007669"/>
    <property type="project" value="UniProtKB-KW"/>
</dbReference>
<feature type="coiled-coil region" evidence="6">
    <location>
        <begin position="43"/>
        <end position="70"/>
    </location>
</feature>
<dbReference type="OMA" id="GCAAHVE"/>
<feature type="region of interest" description="Disordered" evidence="7">
    <location>
        <begin position="1"/>
        <end position="21"/>
    </location>
</feature>
<dbReference type="InterPro" id="IPR015424">
    <property type="entry name" value="PyrdxlP-dep_Trfase"/>
</dbReference>
<keyword evidence="10" id="KW-1185">Reference proteome</keyword>
<evidence type="ECO:0000256" key="4">
    <source>
        <dbReference type="ARBA" id="ARBA00023054"/>
    </source>
</evidence>
<dbReference type="GO" id="GO:0030154">
    <property type="term" value="P:cell differentiation"/>
    <property type="evidence" value="ECO:0007669"/>
    <property type="project" value="UniProtKB-KW"/>
</dbReference>
<dbReference type="PANTHER" id="PTHR33405:SF20">
    <property type="entry name" value="PROTEIN FLX-LIKE 3"/>
    <property type="match status" value="1"/>
</dbReference>
<evidence type="ECO:0000256" key="3">
    <source>
        <dbReference type="ARBA" id="ARBA00022782"/>
    </source>
</evidence>
<sequence length="337" mass="38589">MAMRNRIPRRGFPPEGPYVRGPMLRQPHPALLEEELEMQHVEMRRLLDDNRRLAEDRIALQRELGAAKEEIHRMNLAITDIRAEQEMRSRELIEKGLKLEADLRATEPLRNEAIQLRSEVQKLNTLKQELTGQVQNLTQELARSRVDNQQIPLLRVEINGLQEELVRARTALEYEKKANIELMEQRQGMEKNLVSMAREVEMLRVDLASADSRPWSAGMSCSVLVSRIRVLCMAQVPVHGEDLRSLAMLDAEIWTCQLRVAHEFIVDLRGFKNTAGIEPGDVAKRLMDYGIHEPTTSWPVPGTHMIVPTESESKAELGFVMLLDSLEKKSLFMPPKP</sequence>
<keyword evidence="3" id="KW-0221">Differentiation</keyword>
<dbReference type="Gene3D" id="3.90.1150.10">
    <property type="entry name" value="Aspartate Aminotransferase, domain 1"/>
    <property type="match status" value="1"/>
</dbReference>
<dbReference type="AlphaFoldDB" id="A0A834ZUD6"/>
<evidence type="ECO:0000313" key="9">
    <source>
        <dbReference type="EMBL" id="KAF8411428.1"/>
    </source>
</evidence>
<evidence type="ECO:0000256" key="7">
    <source>
        <dbReference type="SAM" id="MobiDB-lite"/>
    </source>
</evidence>
<protein>
    <recommendedName>
        <fullName evidence="8">Glycine dehydrogenase C-terminal domain-containing protein</fullName>
    </recommendedName>
</protein>
<evidence type="ECO:0000256" key="2">
    <source>
        <dbReference type="ARBA" id="ARBA00022473"/>
    </source>
</evidence>
<evidence type="ECO:0000256" key="6">
    <source>
        <dbReference type="SAM" id="Coils"/>
    </source>
</evidence>
<dbReference type="SUPFAM" id="SSF53383">
    <property type="entry name" value="PLP-dependent transferases"/>
    <property type="match status" value="1"/>
</dbReference>
<keyword evidence="4 6" id="KW-0175">Coiled coil</keyword>
<dbReference type="Pfam" id="PF21478">
    <property type="entry name" value="GcvP2_C"/>
    <property type="match status" value="1"/>
</dbReference>
<dbReference type="InterPro" id="IPR040353">
    <property type="entry name" value="FLX/FLX-like"/>
</dbReference>
<comment type="caution">
    <text evidence="9">The sequence shown here is derived from an EMBL/GenBank/DDBJ whole genome shotgun (WGS) entry which is preliminary data.</text>
</comment>
<keyword evidence="5" id="KW-0287">Flowering</keyword>
<feature type="coiled-coil region" evidence="6">
    <location>
        <begin position="109"/>
        <end position="147"/>
    </location>
</feature>
<gene>
    <name evidence="9" type="ORF">HHK36_003977</name>
</gene>
<organism evidence="9 10">
    <name type="scientific">Tetracentron sinense</name>
    <name type="common">Spur-leaf</name>
    <dbReference type="NCBI Taxonomy" id="13715"/>
    <lineage>
        <taxon>Eukaryota</taxon>
        <taxon>Viridiplantae</taxon>
        <taxon>Streptophyta</taxon>
        <taxon>Embryophyta</taxon>
        <taxon>Tracheophyta</taxon>
        <taxon>Spermatophyta</taxon>
        <taxon>Magnoliopsida</taxon>
        <taxon>Trochodendrales</taxon>
        <taxon>Trochodendraceae</taxon>
        <taxon>Tetracentron</taxon>
    </lineage>
</organism>